<dbReference type="NCBIfam" id="NF005679">
    <property type="entry name" value="PRK07475.1"/>
    <property type="match status" value="1"/>
</dbReference>
<dbReference type="Proteomes" id="UP000006034">
    <property type="component" value="Unassembled WGS sequence"/>
</dbReference>
<evidence type="ECO:0008006" key="3">
    <source>
        <dbReference type="Google" id="ProtNLM"/>
    </source>
</evidence>
<name>E5YB18_BILW3</name>
<dbReference type="OrthoDB" id="5465390at2"/>
<gene>
    <name evidence="1" type="ORF">HMPREF0179_03391</name>
</gene>
<dbReference type="STRING" id="563192.HMPREF0179_03391"/>
<dbReference type="InterPro" id="IPR001920">
    <property type="entry name" value="Asp/Glu_race"/>
</dbReference>
<evidence type="ECO:0000313" key="2">
    <source>
        <dbReference type="Proteomes" id="UP000006034"/>
    </source>
</evidence>
<dbReference type="GeneID" id="78087571"/>
<keyword evidence="2" id="KW-1185">Reference proteome</keyword>
<dbReference type="AlphaFoldDB" id="E5YB18"/>
<evidence type="ECO:0000313" key="1">
    <source>
        <dbReference type="EMBL" id="EFV42808.1"/>
    </source>
</evidence>
<dbReference type="HOGENOM" id="CLU_093553_0_0_7"/>
<proteinExistence type="predicted"/>
<protein>
    <recommendedName>
        <fullName evidence="3">Aspartate/glutamate racemase family protein</fullName>
    </recommendedName>
</protein>
<reference evidence="1 2" key="2">
    <citation type="submission" date="2013-04" db="EMBL/GenBank/DDBJ databases">
        <title>The Genome Sequence of Bilophila wadsworthia 3_1_6.</title>
        <authorList>
            <consortium name="The Broad Institute Genomics Platform"/>
            <person name="Earl A."/>
            <person name="Ward D."/>
            <person name="Feldgarden M."/>
            <person name="Gevers D."/>
            <person name="Sibley C."/>
            <person name="Strauss J."/>
            <person name="Allen-Vercoe E."/>
            <person name="Walker B."/>
            <person name="Young S."/>
            <person name="Zeng Q."/>
            <person name="Gargeya S."/>
            <person name="Fitzgerald M."/>
            <person name="Haas B."/>
            <person name="Abouelleil A."/>
            <person name="Allen A.W."/>
            <person name="Alvarado L."/>
            <person name="Arachchi H.M."/>
            <person name="Berlin A.M."/>
            <person name="Chapman S.B."/>
            <person name="Gainer-Dewar J."/>
            <person name="Goldberg J."/>
            <person name="Griggs A."/>
            <person name="Gujja S."/>
            <person name="Hansen M."/>
            <person name="Howarth C."/>
            <person name="Imamovic A."/>
            <person name="Ireland A."/>
            <person name="Larimer J."/>
            <person name="McCowan C."/>
            <person name="Murphy C."/>
            <person name="Pearson M."/>
            <person name="Poon T.W."/>
            <person name="Priest M."/>
            <person name="Roberts A."/>
            <person name="Saif S."/>
            <person name="Shea T."/>
            <person name="Sisk P."/>
            <person name="Sykes S."/>
            <person name="Wortman J."/>
            <person name="Nusbaum C."/>
            <person name="Birren B."/>
        </authorList>
    </citation>
    <scope>NUCLEOTIDE SEQUENCE [LARGE SCALE GENOMIC DNA]</scope>
    <source>
        <strain evidence="1 2">3_1_6</strain>
    </source>
</reference>
<dbReference type="RefSeq" id="WP_005030160.1">
    <property type="nucleotide sequence ID" value="NZ_KE150241.1"/>
</dbReference>
<accession>E5YB18</accession>
<comment type="caution">
    <text evidence="1">The sequence shown here is derived from an EMBL/GenBank/DDBJ whole genome shotgun (WGS) entry which is preliminary data.</text>
</comment>
<reference evidence="1 2" key="1">
    <citation type="submission" date="2010-10" db="EMBL/GenBank/DDBJ databases">
        <authorList>
            <consortium name="The Broad Institute Genome Sequencing Platform"/>
            <person name="Ward D."/>
            <person name="Earl A."/>
            <person name="Feldgarden M."/>
            <person name="Young S.K."/>
            <person name="Gargeya S."/>
            <person name="Zeng Q."/>
            <person name="Alvarado L."/>
            <person name="Berlin A."/>
            <person name="Bochicchio J."/>
            <person name="Chapman S.B."/>
            <person name="Chen Z."/>
            <person name="Freedman E."/>
            <person name="Gellesch M."/>
            <person name="Goldberg J."/>
            <person name="Griggs A."/>
            <person name="Gujja S."/>
            <person name="Heilman E."/>
            <person name="Heiman D."/>
            <person name="Howarth C."/>
            <person name="Mehta T."/>
            <person name="Neiman D."/>
            <person name="Pearson M."/>
            <person name="Roberts A."/>
            <person name="Saif S."/>
            <person name="Shea T."/>
            <person name="Shenoy N."/>
            <person name="Sisk P."/>
            <person name="Stolte C."/>
            <person name="Sykes S."/>
            <person name="White J."/>
            <person name="Yandava C."/>
            <person name="Allen-Vercoe E."/>
            <person name="Sibley C."/>
            <person name="Ambrose C.E."/>
            <person name="Strauss J."/>
            <person name="Daigneault M."/>
            <person name="Haas B."/>
            <person name="Nusbaum C."/>
            <person name="Birren B."/>
        </authorList>
    </citation>
    <scope>NUCLEOTIDE SEQUENCE [LARGE SCALE GENOMIC DNA]</scope>
    <source>
        <strain evidence="1 2">3_1_6</strain>
    </source>
</reference>
<sequence>MRIPSGYLYYDTPIGILCLDTLFPKPPGQLRNPLTFDFPVVCRVLRGVGAKEILSSTSAQLETLFVDAARELERDGVKAIAGSCGFMALFQKAVASAVSVPVLMSSLVQIPLIHTLHGPGCRIGVLTAHSGSLTPEHFRQAGVPDAQIDALAIAGMENFPVFRKTILEGAAPVMDTDAVGAEIGAAAAAMTDGQPLDALLLECTDLSVFARTVQEAVSVPVYDINSLIAYAAFCVRRNQWV</sequence>
<dbReference type="GO" id="GO:0016855">
    <property type="term" value="F:racemase and epimerase activity, acting on amino acids and derivatives"/>
    <property type="evidence" value="ECO:0007669"/>
    <property type="project" value="InterPro"/>
</dbReference>
<dbReference type="EMBL" id="ADCP02000005">
    <property type="protein sequence ID" value="EFV42808.1"/>
    <property type="molecule type" value="Genomic_DNA"/>
</dbReference>
<dbReference type="eggNOG" id="COG1794">
    <property type="taxonomic scope" value="Bacteria"/>
</dbReference>
<organism evidence="1 2">
    <name type="scientific">Bilophila wadsworthia (strain 3_1_6)</name>
    <dbReference type="NCBI Taxonomy" id="563192"/>
    <lineage>
        <taxon>Bacteria</taxon>
        <taxon>Pseudomonadati</taxon>
        <taxon>Thermodesulfobacteriota</taxon>
        <taxon>Desulfovibrionia</taxon>
        <taxon>Desulfovibrionales</taxon>
        <taxon>Desulfovibrionaceae</taxon>
        <taxon>Bilophila</taxon>
    </lineage>
</organism>
<dbReference type="Gene3D" id="3.40.50.1860">
    <property type="match status" value="2"/>
</dbReference>